<reference evidence="1" key="1">
    <citation type="submission" date="2020-06" db="EMBL/GenBank/DDBJ databases">
        <authorList>
            <consortium name="Plant Systems Biology data submission"/>
        </authorList>
    </citation>
    <scope>NUCLEOTIDE SEQUENCE</scope>
    <source>
        <strain evidence="1">D6</strain>
    </source>
</reference>
<keyword evidence="2" id="KW-1185">Reference proteome</keyword>
<dbReference type="Proteomes" id="UP001153069">
    <property type="component" value="Unassembled WGS sequence"/>
</dbReference>
<comment type="caution">
    <text evidence="1">The sequence shown here is derived from an EMBL/GenBank/DDBJ whole genome shotgun (WGS) entry which is preliminary data.</text>
</comment>
<name>A0A9N8ESM7_9STRA</name>
<evidence type="ECO:0000313" key="2">
    <source>
        <dbReference type="Proteomes" id="UP001153069"/>
    </source>
</evidence>
<sequence length="211" mass="23899">MSSDSIDNTNTNTVATCSTNAAAATNSSANNNKKQKMSPPVESLLLDKAEIWIQGILPCVGIGQYGFLGAVNKKMNQLYKEYCKIELEKKPRRVKDNPGRFSLGRYAEITDTLYSETFCNQPHAEHWLKHKYSSNNATENDRVCNKIAKIGSLTIMLWAKQEGFPWSKWTCAWAARNGHLEMFQWLREHGCPWDLWTCLKAAEGGHLEILK</sequence>
<dbReference type="SUPFAM" id="SSF140860">
    <property type="entry name" value="Pseudo ankyrin repeat-like"/>
    <property type="match status" value="1"/>
</dbReference>
<proteinExistence type="predicted"/>
<evidence type="ECO:0000313" key="1">
    <source>
        <dbReference type="EMBL" id="CAB9526442.1"/>
    </source>
</evidence>
<dbReference type="EMBL" id="CAICTM010001827">
    <property type="protein sequence ID" value="CAB9526442.1"/>
    <property type="molecule type" value="Genomic_DNA"/>
</dbReference>
<protein>
    <submittedName>
        <fullName evidence="1">Ankyrin containing protein (ISS)</fullName>
    </submittedName>
</protein>
<dbReference type="OrthoDB" id="549039at2759"/>
<organism evidence="1 2">
    <name type="scientific">Seminavis robusta</name>
    <dbReference type="NCBI Taxonomy" id="568900"/>
    <lineage>
        <taxon>Eukaryota</taxon>
        <taxon>Sar</taxon>
        <taxon>Stramenopiles</taxon>
        <taxon>Ochrophyta</taxon>
        <taxon>Bacillariophyta</taxon>
        <taxon>Bacillariophyceae</taxon>
        <taxon>Bacillariophycidae</taxon>
        <taxon>Naviculales</taxon>
        <taxon>Naviculaceae</taxon>
        <taxon>Seminavis</taxon>
    </lineage>
</organism>
<gene>
    <name evidence="1" type="ORF">SEMRO_1829_G300250.1</name>
</gene>
<dbReference type="AlphaFoldDB" id="A0A9N8ESM7"/>
<accession>A0A9N8ESM7</accession>